<evidence type="ECO:0000313" key="8">
    <source>
        <dbReference type="EMBL" id="KAK4767031.1"/>
    </source>
</evidence>
<comment type="caution">
    <text evidence="8">The sequence shown here is derived from an EMBL/GenBank/DDBJ whole genome shotgun (WGS) entry which is preliminary data.</text>
</comment>
<dbReference type="InterPro" id="IPR027443">
    <property type="entry name" value="IPNS-like_sf"/>
</dbReference>
<accession>A0AAN7KMX3</accession>
<dbReference type="GO" id="GO:0046872">
    <property type="term" value="F:metal ion binding"/>
    <property type="evidence" value="ECO:0007669"/>
    <property type="project" value="UniProtKB-KW"/>
</dbReference>
<dbReference type="PANTHER" id="PTHR10209">
    <property type="entry name" value="OXIDOREDUCTASE, 2OG-FE II OXYGENASE FAMILY PROTEIN"/>
    <property type="match status" value="1"/>
</dbReference>
<sequence length="370" mass="41488">MDICEASDFTDGSPAGYDRYQELKSFDESKAGVKGLVDSGISKIPRMFIRPRDDVVADKSEESGGFSIPVIDLDDLALRRAEVVSAVLEASRDVGFFQVVNHGIPTAILEGILAATRATHELPVDVKNRYYSREPDRMVNLVSNFDLYQSKFANWRDTLFCRMAPDPFDPEELPSVCRDMFMEYAKHAKLLGITLFELLSEALGLQPDYLKNIDCAKGHVILGHYYPACPEPELTLGTTKHNDPNFLTILLQDHIGGLQVRYQDQWVHVPPMPGALIINIGDLLQLISNDLIKSVEHRVLANRIGPRISVAFFFTHHQSRTARLYGPIKELLSDSNPAIYRDITCEEYVSHYKKRGLGGQSALTPLRLQG</sequence>
<evidence type="ECO:0000256" key="3">
    <source>
        <dbReference type="ARBA" id="ARBA00022723"/>
    </source>
</evidence>
<evidence type="ECO:0000259" key="7">
    <source>
        <dbReference type="PROSITE" id="PS51471"/>
    </source>
</evidence>
<dbReference type="SUPFAM" id="SSF51197">
    <property type="entry name" value="Clavaminate synthase-like"/>
    <property type="match status" value="1"/>
</dbReference>
<evidence type="ECO:0000256" key="4">
    <source>
        <dbReference type="ARBA" id="ARBA00023002"/>
    </source>
</evidence>
<keyword evidence="5 6" id="KW-0408">Iron</keyword>
<keyword evidence="3 6" id="KW-0479">Metal-binding</keyword>
<evidence type="ECO:0000256" key="6">
    <source>
        <dbReference type="RuleBase" id="RU003682"/>
    </source>
</evidence>
<dbReference type="Pfam" id="PF03171">
    <property type="entry name" value="2OG-FeII_Oxy"/>
    <property type="match status" value="1"/>
</dbReference>
<dbReference type="EMBL" id="JAXQNO010000022">
    <property type="protein sequence ID" value="KAK4767031.1"/>
    <property type="molecule type" value="Genomic_DNA"/>
</dbReference>
<evidence type="ECO:0000313" key="9">
    <source>
        <dbReference type="Proteomes" id="UP001346149"/>
    </source>
</evidence>
<dbReference type="Pfam" id="PF14226">
    <property type="entry name" value="DIOX_N"/>
    <property type="match status" value="1"/>
</dbReference>
<feature type="domain" description="Fe2OG dioxygenase" evidence="7">
    <location>
        <begin position="217"/>
        <end position="316"/>
    </location>
</feature>
<dbReference type="PROSITE" id="PS51471">
    <property type="entry name" value="FE2OG_OXY"/>
    <property type="match status" value="1"/>
</dbReference>
<proteinExistence type="inferred from homology"/>
<dbReference type="AlphaFoldDB" id="A0AAN7KMX3"/>
<dbReference type="Proteomes" id="UP001346149">
    <property type="component" value="Unassembled WGS sequence"/>
</dbReference>
<evidence type="ECO:0000256" key="2">
    <source>
        <dbReference type="ARBA" id="ARBA00008056"/>
    </source>
</evidence>
<dbReference type="InterPro" id="IPR005123">
    <property type="entry name" value="Oxoglu/Fe-dep_dioxygenase_dom"/>
</dbReference>
<dbReference type="PANTHER" id="PTHR10209:SF776">
    <property type="entry name" value="2OG-FE(II) OXYGENASE FAMILY OXIDOREDUCTASE"/>
    <property type="match status" value="1"/>
</dbReference>
<comment type="similarity">
    <text evidence="2 6">Belongs to the iron/ascorbate-dependent oxidoreductase family.</text>
</comment>
<name>A0AAN7KMX3_TRANT</name>
<keyword evidence="9" id="KW-1185">Reference proteome</keyword>
<dbReference type="GO" id="GO:0051213">
    <property type="term" value="F:dioxygenase activity"/>
    <property type="evidence" value="ECO:0007669"/>
    <property type="project" value="UniProtKB-ARBA"/>
</dbReference>
<keyword evidence="4 6" id="KW-0560">Oxidoreductase</keyword>
<comment type="cofactor">
    <cofactor evidence="1">
        <name>Fe cation</name>
        <dbReference type="ChEBI" id="CHEBI:24875"/>
    </cofactor>
</comment>
<dbReference type="FunFam" id="2.60.120.330:FF:000005">
    <property type="entry name" value="1-aminocyclopropane-1-carboxylate oxidase homolog 1"/>
    <property type="match status" value="1"/>
</dbReference>
<dbReference type="InterPro" id="IPR026992">
    <property type="entry name" value="DIOX_N"/>
</dbReference>
<organism evidence="8 9">
    <name type="scientific">Trapa natans</name>
    <name type="common">Water chestnut</name>
    <dbReference type="NCBI Taxonomy" id="22666"/>
    <lineage>
        <taxon>Eukaryota</taxon>
        <taxon>Viridiplantae</taxon>
        <taxon>Streptophyta</taxon>
        <taxon>Embryophyta</taxon>
        <taxon>Tracheophyta</taxon>
        <taxon>Spermatophyta</taxon>
        <taxon>Magnoliopsida</taxon>
        <taxon>eudicotyledons</taxon>
        <taxon>Gunneridae</taxon>
        <taxon>Pentapetalae</taxon>
        <taxon>rosids</taxon>
        <taxon>malvids</taxon>
        <taxon>Myrtales</taxon>
        <taxon>Lythraceae</taxon>
        <taxon>Trapa</taxon>
    </lineage>
</organism>
<dbReference type="InterPro" id="IPR044861">
    <property type="entry name" value="IPNS-like_FE2OG_OXY"/>
</dbReference>
<dbReference type="Gene3D" id="2.60.120.330">
    <property type="entry name" value="B-lactam Antibiotic, Isopenicillin N Synthase, Chain"/>
    <property type="match status" value="1"/>
</dbReference>
<reference evidence="8 9" key="1">
    <citation type="journal article" date="2023" name="Hortic Res">
        <title>Pangenome of water caltrop reveals structural variations and asymmetric subgenome divergence after allopolyploidization.</title>
        <authorList>
            <person name="Zhang X."/>
            <person name="Chen Y."/>
            <person name="Wang L."/>
            <person name="Yuan Y."/>
            <person name="Fang M."/>
            <person name="Shi L."/>
            <person name="Lu R."/>
            <person name="Comes H.P."/>
            <person name="Ma Y."/>
            <person name="Chen Y."/>
            <person name="Huang G."/>
            <person name="Zhou Y."/>
            <person name="Zheng Z."/>
            <person name="Qiu Y."/>
        </authorList>
    </citation>
    <scope>NUCLEOTIDE SEQUENCE [LARGE SCALE GENOMIC DNA]</scope>
    <source>
        <strain evidence="8">F231</strain>
    </source>
</reference>
<evidence type="ECO:0000256" key="5">
    <source>
        <dbReference type="ARBA" id="ARBA00023004"/>
    </source>
</evidence>
<protein>
    <recommendedName>
        <fullName evidence="7">Fe2OG dioxygenase domain-containing protein</fullName>
    </recommendedName>
</protein>
<evidence type="ECO:0000256" key="1">
    <source>
        <dbReference type="ARBA" id="ARBA00001962"/>
    </source>
</evidence>
<gene>
    <name evidence="8" type="ORF">SAY86_014782</name>
</gene>